<keyword evidence="2" id="KW-1133">Transmembrane helix</keyword>
<evidence type="ECO:0000313" key="4">
    <source>
        <dbReference type="Proteomes" id="UP001596328"/>
    </source>
</evidence>
<dbReference type="EMBL" id="JBHSWU010000223">
    <property type="protein sequence ID" value="MFC6724595.1"/>
    <property type="molecule type" value="Genomic_DNA"/>
</dbReference>
<proteinExistence type="predicted"/>
<keyword evidence="2" id="KW-0812">Transmembrane</keyword>
<dbReference type="Proteomes" id="UP001596328">
    <property type="component" value="Unassembled WGS sequence"/>
</dbReference>
<sequence length="74" mass="7686">MLPLQVPGGPELLIVLLIWGVMALLPIVVVLIGLYLLYKIRKDVASMSRSLQRIADTQAAPSSGTGPAGSASTG</sequence>
<feature type="non-terminal residue" evidence="3">
    <location>
        <position position="74"/>
    </location>
</feature>
<keyword evidence="2" id="KW-0472">Membrane</keyword>
<comment type="caution">
    <text evidence="3">The sequence shown here is derived from an EMBL/GenBank/DDBJ whole genome shotgun (WGS) entry which is preliminary data.</text>
</comment>
<name>A0ABD5RZ28_9EURY</name>
<keyword evidence="4" id="KW-1185">Reference proteome</keyword>
<organism evidence="3 4">
    <name type="scientific">Halobium palmae</name>
    <dbReference type="NCBI Taxonomy" id="1776492"/>
    <lineage>
        <taxon>Archaea</taxon>
        <taxon>Methanobacteriati</taxon>
        <taxon>Methanobacteriota</taxon>
        <taxon>Stenosarchaea group</taxon>
        <taxon>Halobacteria</taxon>
        <taxon>Halobacteriales</taxon>
        <taxon>Haloferacaceae</taxon>
        <taxon>Halobium</taxon>
    </lineage>
</organism>
<accession>A0ABD5RZ28</accession>
<gene>
    <name evidence="3" type="ORF">ACFQE1_09450</name>
</gene>
<evidence type="ECO:0000256" key="1">
    <source>
        <dbReference type="SAM" id="MobiDB-lite"/>
    </source>
</evidence>
<feature type="transmembrane region" description="Helical" evidence="2">
    <location>
        <begin position="12"/>
        <end position="38"/>
    </location>
</feature>
<dbReference type="AlphaFoldDB" id="A0ABD5RZ28"/>
<evidence type="ECO:0000256" key="2">
    <source>
        <dbReference type="SAM" id="Phobius"/>
    </source>
</evidence>
<evidence type="ECO:0000313" key="3">
    <source>
        <dbReference type="EMBL" id="MFC6724595.1"/>
    </source>
</evidence>
<reference evidence="3 4" key="1">
    <citation type="journal article" date="2019" name="Int. J. Syst. Evol. Microbiol.">
        <title>The Global Catalogue of Microorganisms (GCM) 10K type strain sequencing project: providing services to taxonomists for standard genome sequencing and annotation.</title>
        <authorList>
            <consortium name="The Broad Institute Genomics Platform"/>
            <consortium name="The Broad Institute Genome Sequencing Center for Infectious Disease"/>
            <person name="Wu L."/>
            <person name="Ma J."/>
        </authorList>
    </citation>
    <scope>NUCLEOTIDE SEQUENCE [LARGE SCALE GENOMIC DNA]</scope>
    <source>
        <strain evidence="3 4">NBRC 111368</strain>
    </source>
</reference>
<feature type="region of interest" description="Disordered" evidence="1">
    <location>
        <begin position="55"/>
        <end position="74"/>
    </location>
</feature>
<protein>
    <submittedName>
        <fullName evidence="3">Uncharacterized protein</fullName>
    </submittedName>
</protein>
<feature type="compositionally biased region" description="Low complexity" evidence="1">
    <location>
        <begin position="59"/>
        <end position="74"/>
    </location>
</feature>